<feature type="compositionally biased region" description="Low complexity" evidence="1">
    <location>
        <begin position="477"/>
        <end position="490"/>
    </location>
</feature>
<evidence type="ECO:0000313" key="3">
    <source>
        <dbReference type="Proteomes" id="UP000466607"/>
    </source>
</evidence>
<evidence type="ECO:0000313" key="2">
    <source>
        <dbReference type="EMBL" id="BBY15223.1"/>
    </source>
</evidence>
<keyword evidence="3" id="KW-1185">Reference proteome</keyword>
<protein>
    <recommendedName>
        <fullName evidence="4">PE-PGRS family protein</fullName>
    </recommendedName>
</protein>
<dbReference type="RefSeq" id="WP_134060241.1">
    <property type="nucleotide sequence ID" value="NZ_AP022586.1"/>
</dbReference>
<feature type="region of interest" description="Disordered" evidence="1">
    <location>
        <begin position="421"/>
        <end position="490"/>
    </location>
</feature>
<feature type="compositionally biased region" description="Basic and acidic residues" evidence="1">
    <location>
        <begin position="432"/>
        <end position="476"/>
    </location>
</feature>
<name>A0AAD1MSH5_9MYCO</name>
<evidence type="ECO:0008006" key="4">
    <source>
        <dbReference type="Google" id="ProtNLM"/>
    </source>
</evidence>
<evidence type="ECO:0000256" key="1">
    <source>
        <dbReference type="SAM" id="MobiDB-lite"/>
    </source>
</evidence>
<proteinExistence type="predicted"/>
<organism evidence="2 3">
    <name type="scientific">Mycolicibacterium litorale</name>
    <dbReference type="NCBI Taxonomy" id="758802"/>
    <lineage>
        <taxon>Bacteria</taxon>
        <taxon>Bacillati</taxon>
        <taxon>Actinomycetota</taxon>
        <taxon>Actinomycetes</taxon>
        <taxon>Mycobacteriales</taxon>
        <taxon>Mycobacteriaceae</taxon>
        <taxon>Mycolicibacterium</taxon>
    </lineage>
</organism>
<dbReference type="Proteomes" id="UP000466607">
    <property type="component" value="Chromosome"/>
</dbReference>
<reference evidence="2 3" key="1">
    <citation type="journal article" date="2019" name="Emerg. Microbes Infect.">
        <title>Comprehensive subspecies identification of 175 nontuberculous mycobacteria species based on 7547 genomic profiles.</title>
        <authorList>
            <person name="Matsumoto Y."/>
            <person name="Kinjo T."/>
            <person name="Motooka D."/>
            <person name="Nabeya D."/>
            <person name="Jung N."/>
            <person name="Uechi K."/>
            <person name="Horii T."/>
            <person name="Iida T."/>
            <person name="Fujita J."/>
            <person name="Nakamura S."/>
        </authorList>
    </citation>
    <scope>NUCLEOTIDE SEQUENCE [LARGE SCALE GENOMIC DNA]</scope>
    <source>
        <strain evidence="2 3">JCM 17423</strain>
    </source>
</reference>
<gene>
    <name evidence="2" type="ORF">MLIT_08150</name>
</gene>
<dbReference type="AlphaFoldDB" id="A0AAD1MSH5"/>
<dbReference type="EMBL" id="AP022586">
    <property type="protein sequence ID" value="BBY15223.1"/>
    <property type="molecule type" value="Genomic_DNA"/>
</dbReference>
<accession>A0AAD1MSH5</accession>
<sequence>MQLALRPAASCPEPQMALAHTAPRPNKLLLASVAMVGAGAMAVTPVAPSVSDIQQRAYEMTADANPILANPVAVWEDNFANAFTNFEALAASLTDQPFPILSQIIENLSTYADTIIGAPAPADAPPRQRGTGILGAIQGIERTGTLFETRLAAAQEYLASGDITAAWAEIESALLIGYENIGIPLLAPLSIPGDMLQNAADVWDSLFTRGNAVAITRGLLAPPITLSFALANIAETVSKAVENGDYEAALTALVNAPGIATGAFLNGYRPVLTYDEDGNPLTYATEAFQGVFSPLGTIDQFLVRLPRAIAAALAPPVTASTASTAKVVTLDLPAGEEATEPALAAIEAADSATAGKAGLVNVEVVADEKVPAAEAPVTAGDVVLEEGAEVAPAKDVKDVRDPFKAVSDQVAAAVKNAQDGFKNAVTGGRHASNKEATKSESDSTPKHAKDSESDSEKADSKTDAKADSKADPKSDATSDSGSSAKSGAAE</sequence>